<proteinExistence type="predicted"/>
<dbReference type="KEGG" id="lcre:Pla8534_61190"/>
<evidence type="ECO:0000313" key="8">
    <source>
        <dbReference type="EMBL" id="QDU98258.1"/>
    </source>
</evidence>
<dbReference type="InterPro" id="IPR042095">
    <property type="entry name" value="SUMF_sf"/>
</dbReference>
<feature type="compositionally biased region" description="Polar residues" evidence="6">
    <location>
        <begin position="330"/>
        <end position="340"/>
    </location>
</feature>
<dbReference type="Proteomes" id="UP000317648">
    <property type="component" value="Chromosome"/>
</dbReference>
<name>A0A518E2D3_9BACT</name>
<dbReference type="InterPro" id="IPR016187">
    <property type="entry name" value="CTDL_fold"/>
</dbReference>
<dbReference type="GO" id="GO:0004674">
    <property type="term" value="F:protein serine/threonine kinase activity"/>
    <property type="evidence" value="ECO:0007669"/>
    <property type="project" value="UniProtKB-EC"/>
</dbReference>
<dbReference type="PANTHER" id="PTHR43289">
    <property type="entry name" value="MITOGEN-ACTIVATED PROTEIN KINASE KINASE KINASE 20-RELATED"/>
    <property type="match status" value="1"/>
</dbReference>
<dbReference type="AlphaFoldDB" id="A0A518E2D3"/>
<feature type="binding site" evidence="5">
    <location>
        <position position="47"/>
    </location>
    <ligand>
        <name>ATP</name>
        <dbReference type="ChEBI" id="CHEBI:30616"/>
    </ligand>
</feature>
<dbReference type="InterPro" id="IPR017441">
    <property type="entry name" value="Protein_kinase_ATP_BS"/>
</dbReference>
<feature type="domain" description="Protein kinase" evidence="7">
    <location>
        <begin position="18"/>
        <end position="291"/>
    </location>
</feature>
<dbReference type="InterPro" id="IPR005532">
    <property type="entry name" value="SUMF_dom"/>
</dbReference>
<dbReference type="EC" id="2.7.11.1" evidence="8"/>
<dbReference type="SUPFAM" id="SSF56112">
    <property type="entry name" value="Protein kinase-like (PK-like)"/>
    <property type="match status" value="1"/>
</dbReference>
<dbReference type="CDD" id="cd14014">
    <property type="entry name" value="STKc_PknB_like"/>
    <property type="match status" value="1"/>
</dbReference>
<evidence type="ECO:0000256" key="3">
    <source>
        <dbReference type="ARBA" id="ARBA00022777"/>
    </source>
</evidence>
<organism evidence="8 9">
    <name type="scientific">Lignipirellula cremea</name>
    <dbReference type="NCBI Taxonomy" id="2528010"/>
    <lineage>
        <taxon>Bacteria</taxon>
        <taxon>Pseudomonadati</taxon>
        <taxon>Planctomycetota</taxon>
        <taxon>Planctomycetia</taxon>
        <taxon>Pirellulales</taxon>
        <taxon>Pirellulaceae</taxon>
        <taxon>Lignipirellula</taxon>
    </lineage>
</organism>
<dbReference type="PROSITE" id="PS00107">
    <property type="entry name" value="PROTEIN_KINASE_ATP"/>
    <property type="match status" value="1"/>
</dbReference>
<keyword evidence="9" id="KW-1185">Reference proteome</keyword>
<dbReference type="Gene3D" id="3.90.1580.10">
    <property type="entry name" value="paralog of FGE (formylglycine-generating enzyme)"/>
    <property type="match status" value="1"/>
</dbReference>
<keyword evidence="3 8" id="KW-0418">Kinase</keyword>
<keyword evidence="4 5" id="KW-0067">ATP-binding</keyword>
<dbReference type="InterPro" id="IPR008271">
    <property type="entry name" value="Ser/Thr_kinase_AS"/>
</dbReference>
<dbReference type="PANTHER" id="PTHR43289:SF6">
    <property type="entry name" value="SERINE_THREONINE-PROTEIN KINASE NEKL-3"/>
    <property type="match status" value="1"/>
</dbReference>
<keyword evidence="1 8" id="KW-0808">Transferase</keyword>
<reference evidence="8 9" key="1">
    <citation type="submission" date="2019-02" db="EMBL/GenBank/DDBJ databases">
        <title>Deep-cultivation of Planctomycetes and their phenomic and genomic characterization uncovers novel biology.</title>
        <authorList>
            <person name="Wiegand S."/>
            <person name="Jogler M."/>
            <person name="Boedeker C."/>
            <person name="Pinto D."/>
            <person name="Vollmers J."/>
            <person name="Rivas-Marin E."/>
            <person name="Kohn T."/>
            <person name="Peeters S.H."/>
            <person name="Heuer A."/>
            <person name="Rast P."/>
            <person name="Oberbeckmann S."/>
            <person name="Bunk B."/>
            <person name="Jeske O."/>
            <person name="Meyerdierks A."/>
            <person name="Storesund J.E."/>
            <person name="Kallscheuer N."/>
            <person name="Luecker S."/>
            <person name="Lage O.M."/>
            <person name="Pohl T."/>
            <person name="Merkel B.J."/>
            <person name="Hornburger P."/>
            <person name="Mueller R.-W."/>
            <person name="Bruemmer F."/>
            <person name="Labrenz M."/>
            <person name="Spormann A.M."/>
            <person name="Op den Camp H."/>
            <person name="Overmann J."/>
            <person name="Amann R."/>
            <person name="Jetten M.S.M."/>
            <person name="Mascher T."/>
            <person name="Medema M.H."/>
            <person name="Devos D.P."/>
            <person name="Kaster A.-K."/>
            <person name="Ovreas L."/>
            <person name="Rohde M."/>
            <person name="Galperin M.Y."/>
            <person name="Jogler C."/>
        </authorList>
    </citation>
    <scope>NUCLEOTIDE SEQUENCE [LARGE SCALE GENOMIC DNA]</scope>
    <source>
        <strain evidence="8 9">Pla85_3_4</strain>
    </source>
</reference>
<dbReference type="Gene3D" id="1.10.510.10">
    <property type="entry name" value="Transferase(Phosphotransferase) domain 1"/>
    <property type="match status" value="1"/>
</dbReference>
<dbReference type="RefSeq" id="WP_145057371.1">
    <property type="nucleotide sequence ID" value="NZ_CP036433.1"/>
</dbReference>
<evidence type="ECO:0000256" key="2">
    <source>
        <dbReference type="ARBA" id="ARBA00022741"/>
    </source>
</evidence>
<dbReference type="OrthoDB" id="208165at2"/>
<dbReference type="PROSITE" id="PS00108">
    <property type="entry name" value="PROTEIN_KINASE_ST"/>
    <property type="match status" value="1"/>
</dbReference>
<dbReference type="Pfam" id="PF03781">
    <property type="entry name" value="FGE-sulfatase"/>
    <property type="match status" value="1"/>
</dbReference>
<protein>
    <submittedName>
        <fullName evidence="8">Serine/threonine-protein kinase PknB</fullName>
        <ecNumber evidence="8">2.7.11.1</ecNumber>
    </submittedName>
</protein>
<dbReference type="PROSITE" id="PS50011">
    <property type="entry name" value="PROTEIN_KINASE_DOM"/>
    <property type="match status" value="1"/>
</dbReference>
<gene>
    <name evidence="8" type="primary">pknB_26</name>
    <name evidence="8" type="ORF">Pla8534_61190</name>
</gene>
<feature type="compositionally biased region" description="Acidic residues" evidence="6">
    <location>
        <begin position="305"/>
        <end position="317"/>
    </location>
</feature>
<evidence type="ECO:0000256" key="4">
    <source>
        <dbReference type="ARBA" id="ARBA00022840"/>
    </source>
</evidence>
<dbReference type="InterPro" id="IPR011009">
    <property type="entry name" value="Kinase-like_dom_sf"/>
</dbReference>
<evidence type="ECO:0000256" key="1">
    <source>
        <dbReference type="ARBA" id="ARBA00022679"/>
    </source>
</evidence>
<sequence>MSGVTEGWVGKTLGRGRYRVENKLGEGGMGLVFLAHDEHLEHRVVIKAPRAVLLEDAAATERFAREIRSMVRLEHPHIVRVLDVGEHAGLPFAVMQYLAGGSLEDRREDFSSPQSVLRWIPQIASALDFVHVRGFVHRDVKPANILFDAYGNVFLSDFGIAKGLCELRTDETQAGSLTGAGMIIGTPHYMAPELVRCESINGRVDQYALAATVYELLSGQKLFEGTAPSALLVKQVIDAPTPLHETASHVSVAFSQVISRALEKSPERRFPSCHDLELALRTALGKPAPFLPSTAVSQPTGDGLQDVDPDDEIDLDFELGPLPETKKSQEPTPENPSTQIPRLVKPAPLPPAPTRVFSQEAAPSPPTPPNRLRRTNAIGMGFARVEPGEFWKALDPSDAADEGRQVCLADPFWIGIHQVTVGQFQKFVDETGYATEAQTDGQGGFGRRTRNGPIEGPSPQFHWKSVGWFQSGAHPVVNVTATDVAEFCVWLRRVDSRRYRLPTEDEWEYACRAGGSGPFFGGESLSLERANFNGAAHSKEASVAAAPAGVLQKSAAVGSYPPNDWGLYDMHGNIWEWTVGVPSGSGTTNSRAKSPAGEPLFALRGGAWDTAADHCRSEVRKIRPASFRHCSTGFRLVSPCR</sequence>
<dbReference type="EMBL" id="CP036433">
    <property type="protein sequence ID" value="QDU98258.1"/>
    <property type="molecule type" value="Genomic_DNA"/>
</dbReference>
<evidence type="ECO:0000256" key="5">
    <source>
        <dbReference type="PROSITE-ProRule" id="PRU10141"/>
    </source>
</evidence>
<accession>A0A518E2D3</accession>
<dbReference type="SUPFAM" id="SSF56436">
    <property type="entry name" value="C-type lectin-like"/>
    <property type="match status" value="1"/>
</dbReference>
<keyword evidence="2 5" id="KW-0547">Nucleotide-binding</keyword>
<evidence type="ECO:0000256" key="6">
    <source>
        <dbReference type="SAM" id="MobiDB-lite"/>
    </source>
</evidence>
<feature type="region of interest" description="Disordered" evidence="6">
    <location>
        <begin position="289"/>
        <end position="374"/>
    </location>
</feature>
<dbReference type="Pfam" id="PF00069">
    <property type="entry name" value="Pkinase"/>
    <property type="match status" value="1"/>
</dbReference>
<evidence type="ECO:0000313" key="9">
    <source>
        <dbReference type="Proteomes" id="UP000317648"/>
    </source>
</evidence>
<dbReference type="SMART" id="SM00220">
    <property type="entry name" value="S_TKc"/>
    <property type="match status" value="1"/>
</dbReference>
<evidence type="ECO:0000259" key="7">
    <source>
        <dbReference type="PROSITE" id="PS50011"/>
    </source>
</evidence>
<dbReference type="Gene3D" id="3.30.200.20">
    <property type="entry name" value="Phosphorylase Kinase, domain 1"/>
    <property type="match status" value="1"/>
</dbReference>
<dbReference type="GO" id="GO:0005524">
    <property type="term" value="F:ATP binding"/>
    <property type="evidence" value="ECO:0007669"/>
    <property type="project" value="UniProtKB-UniRule"/>
</dbReference>
<dbReference type="InterPro" id="IPR000719">
    <property type="entry name" value="Prot_kinase_dom"/>
</dbReference>
<feature type="region of interest" description="Disordered" evidence="6">
    <location>
        <begin position="435"/>
        <end position="457"/>
    </location>
</feature>